<evidence type="ECO:0000256" key="2">
    <source>
        <dbReference type="ARBA" id="ARBA00022679"/>
    </source>
</evidence>
<dbReference type="PANTHER" id="PTHR43464:SF19">
    <property type="entry name" value="UBIQUINONE BIOSYNTHESIS O-METHYLTRANSFERASE, MITOCHONDRIAL"/>
    <property type="match status" value="1"/>
</dbReference>
<evidence type="ECO:0000256" key="3">
    <source>
        <dbReference type="ARBA" id="ARBA00022691"/>
    </source>
</evidence>
<keyword evidence="3" id="KW-0949">S-adenosyl-L-methionine</keyword>
<dbReference type="EMBL" id="JBIAMX010000002">
    <property type="protein sequence ID" value="MFF0542286.1"/>
    <property type="molecule type" value="Genomic_DNA"/>
</dbReference>
<protein>
    <submittedName>
        <fullName evidence="5">Class I SAM-dependent DNA methyltransferase</fullName>
    </submittedName>
</protein>
<reference evidence="5 6" key="1">
    <citation type="submission" date="2024-10" db="EMBL/GenBank/DDBJ databases">
        <title>The Natural Products Discovery Center: Release of the First 8490 Sequenced Strains for Exploring Actinobacteria Biosynthetic Diversity.</title>
        <authorList>
            <person name="Kalkreuter E."/>
            <person name="Kautsar S.A."/>
            <person name="Yang D."/>
            <person name="Bader C.D."/>
            <person name="Teijaro C.N."/>
            <person name="Fluegel L."/>
            <person name="Davis C.M."/>
            <person name="Simpson J.R."/>
            <person name="Lauterbach L."/>
            <person name="Steele A.D."/>
            <person name="Gui C."/>
            <person name="Meng S."/>
            <person name="Li G."/>
            <person name="Viehrig K."/>
            <person name="Ye F."/>
            <person name="Su P."/>
            <person name="Kiefer A.F."/>
            <person name="Nichols A."/>
            <person name="Cepeda A.J."/>
            <person name="Yan W."/>
            <person name="Fan B."/>
            <person name="Jiang Y."/>
            <person name="Adhikari A."/>
            <person name="Zheng C.-J."/>
            <person name="Schuster L."/>
            <person name="Cowan T.M."/>
            <person name="Smanski M.J."/>
            <person name="Chevrette M.G."/>
            <person name="De Carvalho L.P.S."/>
            <person name="Shen B."/>
        </authorList>
    </citation>
    <scope>NUCLEOTIDE SEQUENCE [LARGE SCALE GENOMIC DNA]</scope>
    <source>
        <strain evidence="5 6">NPDC004045</strain>
    </source>
</reference>
<dbReference type="CDD" id="cd02440">
    <property type="entry name" value="AdoMet_MTases"/>
    <property type="match status" value="1"/>
</dbReference>
<dbReference type="PANTHER" id="PTHR43464">
    <property type="entry name" value="METHYLTRANSFERASE"/>
    <property type="match status" value="1"/>
</dbReference>
<dbReference type="GO" id="GO:0008168">
    <property type="term" value="F:methyltransferase activity"/>
    <property type="evidence" value="ECO:0007669"/>
    <property type="project" value="UniProtKB-KW"/>
</dbReference>
<dbReference type="Proteomes" id="UP001601444">
    <property type="component" value="Unassembled WGS sequence"/>
</dbReference>
<dbReference type="RefSeq" id="WP_387699244.1">
    <property type="nucleotide sequence ID" value="NZ_JBIAMX010000002.1"/>
</dbReference>
<dbReference type="InterPro" id="IPR041698">
    <property type="entry name" value="Methyltransf_25"/>
</dbReference>
<dbReference type="SUPFAM" id="SSF53335">
    <property type="entry name" value="S-adenosyl-L-methionine-dependent methyltransferases"/>
    <property type="match status" value="1"/>
</dbReference>
<accession>A0ABW6PIR6</accession>
<sequence length="216" mass="23299">MPGPHTSDGVADAYDDIADLYLEMLDGRLTVGADERRAVEEFGELVRAAGNDVVADLGCGPGRIGEFLRRAGNRVTGVDASAEMIRHARERHPELDVRHGTIEGFLAAPPTPIGHALLWFSTIHMDPAGIGDLLRTVRDAVRPGGYVLIGFQTTDALDGDPVPYDHRVAAAHRFPLGWMRRVIDGAGLTTLGMQHRAPGPDDRVPSGYVLARRDPA</sequence>
<name>A0ABW6PIR6_9NOCA</name>
<keyword evidence="2" id="KW-0808">Transferase</keyword>
<keyword evidence="6" id="KW-1185">Reference proteome</keyword>
<evidence type="ECO:0000259" key="4">
    <source>
        <dbReference type="Pfam" id="PF13649"/>
    </source>
</evidence>
<proteinExistence type="predicted"/>
<evidence type="ECO:0000313" key="5">
    <source>
        <dbReference type="EMBL" id="MFF0542286.1"/>
    </source>
</evidence>
<evidence type="ECO:0000256" key="1">
    <source>
        <dbReference type="ARBA" id="ARBA00022603"/>
    </source>
</evidence>
<dbReference type="InterPro" id="IPR029063">
    <property type="entry name" value="SAM-dependent_MTases_sf"/>
</dbReference>
<gene>
    <name evidence="5" type="ORF">ACFYTF_05560</name>
</gene>
<comment type="caution">
    <text evidence="5">The sequence shown here is derived from an EMBL/GenBank/DDBJ whole genome shotgun (WGS) entry which is preliminary data.</text>
</comment>
<keyword evidence="1 5" id="KW-0489">Methyltransferase</keyword>
<dbReference type="Gene3D" id="3.40.50.150">
    <property type="entry name" value="Vaccinia Virus protein VP39"/>
    <property type="match status" value="1"/>
</dbReference>
<evidence type="ECO:0000313" key="6">
    <source>
        <dbReference type="Proteomes" id="UP001601444"/>
    </source>
</evidence>
<dbReference type="Pfam" id="PF13649">
    <property type="entry name" value="Methyltransf_25"/>
    <property type="match status" value="1"/>
</dbReference>
<feature type="domain" description="Methyltransferase" evidence="4">
    <location>
        <begin position="54"/>
        <end position="145"/>
    </location>
</feature>
<organism evidence="5 6">
    <name type="scientific">Nocardia thailandica</name>
    <dbReference type="NCBI Taxonomy" id="257275"/>
    <lineage>
        <taxon>Bacteria</taxon>
        <taxon>Bacillati</taxon>
        <taxon>Actinomycetota</taxon>
        <taxon>Actinomycetes</taxon>
        <taxon>Mycobacteriales</taxon>
        <taxon>Nocardiaceae</taxon>
        <taxon>Nocardia</taxon>
    </lineage>
</organism>
<dbReference type="GO" id="GO:0032259">
    <property type="term" value="P:methylation"/>
    <property type="evidence" value="ECO:0007669"/>
    <property type="project" value="UniProtKB-KW"/>
</dbReference>